<keyword evidence="6 8" id="KW-1133">Transmembrane helix</keyword>
<keyword evidence="5 8" id="KW-0812">Transmembrane</keyword>
<dbReference type="PANTHER" id="PTHR31686:SF1">
    <property type="entry name" value="SULFITE EFFLUX PUMP SSU1"/>
    <property type="match status" value="1"/>
</dbReference>
<dbReference type="CDD" id="cd09319">
    <property type="entry name" value="TDT_like_1"/>
    <property type="match status" value="1"/>
</dbReference>
<feature type="transmembrane region" description="Helical" evidence="8">
    <location>
        <begin position="148"/>
        <end position="170"/>
    </location>
</feature>
<dbReference type="Pfam" id="PF03595">
    <property type="entry name" value="SLAC1"/>
    <property type="match status" value="1"/>
</dbReference>
<feature type="transmembrane region" description="Helical" evidence="8">
    <location>
        <begin position="216"/>
        <end position="236"/>
    </location>
</feature>
<evidence type="ECO:0000256" key="4">
    <source>
        <dbReference type="ARBA" id="ARBA00022475"/>
    </source>
</evidence>
<evidence type="ECO:0000256" key="8">
    <source>
        <dbReference type="SAM" id="Phobius"/>
    </source>
</evidence>
<dbReference type="AlphaFoldDB" id="A0A1A0N291"/>
<feature type="transmembrane region" description="Helical" evidence="8">
    <location>
        <begin position="284"/>
        <end position="304"/>
    </location>
</feature>
<dbReference type="GO" id="GO:0000319">
    <property type="term" value="F:sulfite transmembrane transporter activity"/>
    <property type="evidence" value="ECO:0007669"/>
    <property type="project" value="TreeGrafter"/>
</dbReference>
<evidence type="ECO:0000256" key="3">
    <source>
        <dbReference type="ARBA" id="ARBA00022448"/>
    </source>
</evidence>
<proteinExistence type="inferred from homology"/>
<evidence type="ECO:0000256" key="1">
    <source>
        <dbReference type="ARBA" id="ARBA00004651"/>
    </source>
</evidence>
<dbReference type="RefSeq" id="WP_064857482.1">
    <property type="nucleotide sequence ID" value="NZ_LZSF01000025.1"/>
</dbReference>
<evidence type="ECO:0000256" key="7">
    <source>
        <dbReference type="ARBA" id="ARBA00023136"/>
    </source>
</evidence>
<reference evidence="9 10" key="1">
    <citation type="submission" date="2016-06" db="EMBL/GenBank/DDBJ databases">
        <authorList>
            <person name="Kjaerup R.B."/>
            <person name="Dalgaard T.S."/>
            <person name="Juul-Madsen H.R."/>
        </authorList>
    </citation>
    <scope>NUCLEOTIDE SEQUENCE [LARGE SCALE GENOMIC DNA]</scope>
    <source>
        <strain evidence="9 10">1199456.5</strain>
    </source>
</reference>
<dbReference type="PANTHER" id="PTHR31686">
    <property type="match status" value="1"/>
</dbReference>
<evidence type="ECO:0000313" key="9">
    <source>
        <dbReference type="EMBL" id="OBA91780.1"/>
    </source>
</evidence>
<feature type="transmembrane region" description="Helical" evidence="8">
    <location>
        <begin position="84"/>
        <end position="102"/>
    </location>
</feature>
<evidence type="ECO:0000313" key="10">
    <source>
        <dbReference type="Proteomes" id="UP000093962"/>
    </source>
</evidence>
<evidence type="ECO:0000256" key="5">
    <source>
        <dbReference type="ARBA" id="ARBA00022692"/>
    </source>
</evidence>
<comment type="subcellular location">
    <subcellularLocation>
        <location evidence="1">Cell membrane</location>
        <topology evidence="1">Multi-pass membrane protein</topology>
    </subcellularLocation>
</comment>
<feature type="transmembrane region" description="Helical" evidence="8">
    <location>
        <begin position="176"/>
        <end position="204"/>
    </location>
</feature>
<gene>
    <name evidence="9" type="ORF">A5642_09785</name>
</gene>
<feature type="transmembrane region" description="Helical" evidence="8">
    <location>
        <begin position="43"/>
        <end position="64"/>
    </location>
</feature>
<accession>A0A1A0N291</accession>
<dbReference type="GO" id="GO:0005886">
    <property type="term" value="C:plasma membrane"/>
    <property type="evidence" value="ECO:0007669"/>
    <property type="project" value="UniProtKB-SubCell"/>
</dbReference>
<dbReference type="Gene3D" id="1.50.10.150">
    <property type="entry name" value="Voltage-dependent anion channel"/>
    <property type="match status" value="1"/>
</dbReference>
<keyword evidence="4" id="KW-1003">Cell membrane</keyword>
<name>A0A1A0N291_MYCMU</name>
<feature type="transmembrane region" description="Helical" evidence="8">
    <location>
        <begin position="248"/>
        <end position="272"/>
    </location>
</feature>
<feature type="transmembrane region" description="Helical" evidence="8">
    <location>
        <begin position="20"/>
        <end position="37"/>
    </location>
</feature>
<sequence>MTTEARAGGLREALRTLEPGYFAVVMATGIVSTAMHAHRLEFISALLLWIAGIAYVVLVAGNLARIMLFGRDFRADLADPQRSFTTFTFVAGTNVLGTRLLADGHVGPAVWLLGVGFVSWLVLGYLIPWTAVLGHPEGPTLSRVNGTWFLAVVASQSVAVLAAALQPVLGSWHRELALLAVVCWSVGGFLYAAAAILVAVRMLLYPVSAQELTPPYWIAMGATAITVLAGARMVQMVDTPLIAATRELIAGVAVLFFGFGTWLIPALIAAGFWRHVIQRVPLNYVTALWSMVFPLGMYGVAGHFLGLADDVPALVVFGDAEGWIALGAWTATFLAMVWHLLAAGLRGRTAK</sequence>
<dbReference type="Proteomes" id="UP000093962">
    <property type="component" value="Unassembled WGS sequence"/>
</dbReference>
<feature type="transmembrane region" description="Helical" evidence="8">
    <location>
        <begin position="324"/>
        <end position="345"/>
    </location>
</feature>
<organism evidence="9 10">
    <name type="scientific">Mycolicibacterium mucogenicum</name>
    <name type="common">Mycobacterium mucogenicum</name>
    <dbReference type="NCBI Taxonomy" id="56689"/>
    <lineage>
        <taxon>Bacteria</taxon>
        <taxon>Bacillati</taxon>
        <taxon>Actinomycetota</taxon>
        <taxon>Actinomycetes</taxon>
        <taxon>Mycobacteriales</taxon>
        <taxon>Mycobacteriaceae</taxon>
        <taxon>Mycolicibacterium</taxon>
    </lineage>
</organism>
<feature type="transmembrane region" description="Helical" evidence="8">
    <location>
        <begin position="108"/>
        <end position="127"/>
    </location>
</feature>
<comment type="similarity">
    <text evidence="2">Belongs to the tellurite-resistance/dicarboxylate transporter (TDT) family.</text>
</comment>
<dbReference type="OrthoDB" id="958273at2"/>
<dbReference type="InterPro" id="IPR004695">
    <property type="entry name" value="SLAC1/Mae1/Ssu1/TehA"/>
</dbReference>
<protein>
    <submittedName>
        <fullName evidence="9">Tellurite resistance protein permease</fullName>
    </submittedName>
</protein>
<evidence type="ECO:0000256" key="2">
    <source>
        <dbReference type="ARBA" id="ARBA00008566"/>
    </source>
</evidence>
<dbReference type="InterPro" id="IPR038665">
    <property type="entry name" value="Voltage-dep_anion_channel_sf"/>
</dbReference>
<comment type="caution">
    <text evidence="9">The sequence shown here is derived from an EMBL/GenBank/DDBJ whole genome shotgun (WGS) entry which is preliminary data.</text>
</comment>
<keyword evidence="3" id="KW-0813">Transport</keyword>
<dbReference type="EMBL" id="LZSF01000025">
    <property type="protein sequence ID" value="OBA91780.1"/>
    <property type="molecule type" value="Genomic_DNA"/>
</dbReference>
<evidence type="ECO:0000256" key="6">
    <source>
        <dbReference type="ARBA" id="ARBA00022989"/>
    </source>
</evidence>
<keyword evidence="7 8" id="KW-0472">Membrane</keyword>
<dbReference type="InterPro" id="IPR051629">
    <property type="entry name" value="Sulfite_efflux_TDT"/>
</dbReference>